<evidence type="ECO:0000313" key="2">
    <source>
        <dbReference type="Proteomes" id="UP001175271"/>
    </source>
</evidence>
<organism evidence="1 2">
    <name type="scientific">Steinernema hermaphroditum</name>
    <dbReference type="NCBI Taxonomy" id="289476"/>
    <lineage>
        <taxon>Eukaryota</taxon>
        <taxon>Metazoa</taxon>
        <taxon>Ecdysozoa</taxon>
        <taxon>Nematoda</taxon>
        <taxon>Chromadorea</taxon>
        <taxon>Rhabditida</taxon>
        <taxon>Tylenchina</taxon>
        <taxon>Panagrolaimomorpha</taxon>
        <taxon>Strongyloidoidea</taxon>
        <taxon>Steinernematidae</taxon>
        <taxon>Steinernema</taxon>
    </lineage>
</organism>
<dbReference type="AlphaFoldDB" id="A0AA39IGG0"/>
<accession>A0AA39IGG0</accession>
<name>A0AA39IGG0_9BILA</name>
<dbReference type="Proteomes" id="UP001175271">
    <property type="component" value="Unassembled WGS sequence"/>
</dbReference>
<dbReference type="Gene3D" id="3.10.100.10">
    <property type="entry name" value="Mannose-Binding Protein A, subunit A"/>
    <property type="match status" value="1"/>
</dbReference>
<dbReference type="InterPro" id="IPR016187">
    <property type="entry name" value="CTDL_fold"/>
</dbReference>
<gene>
    <name evidence="1" type="ORF">QR680_008014</name>
</gene>
<sequence>MWLWPEEDFNLKADCALAAYQNNRIAFVMAWDEVLALNHCYSIVTVSGFESKSGSVDVYLLDLREKNGQCDDQLDVRELISGNCNLNPEMCKQLESLENHCKEKANNPTCTVVCPEGEKYLLGTINCCHPQREFINEQGDGECCPENTLPMKHDNGTEACYPEGTVISESKAISCPEGTTFQKEKDGKDLCCKNEFVYMEAFSACFSADGQSCKMSIQIKASGLKKLCTGIGTLPVKIENEEQNEALQALDNDKKYNALIGLTMPAGVPWKKENFRWLNDNSAPTYTNWNVGFPKYDGNYMRLEKSSYAIFSANTSTWEDYGDNSNWTYIPWIICTVDVQYPV</sequence>
<dbReference type="CDD" id="cd00037">
    <property type="entry name" value="CLECT"/>
    <property type="match status" value="1"/>
</dbReference>
<protein>
    <recommendedName>
        <fullName evidence="3">C-type lectin domain-containing protein</fullName>
    </recommendedName>
</protein>
<keyword evidence="2" id="KW-1185">Reference proteome</keyword>
<comment type="caution">
    <text evidence="1">The sequence shown here is derived from an EMBL/GenBank/DDBJ whole genome shotgun (WGS) entry which is preliminary data.</text>
</comment>
<proteinExistence type="predicted"/>
<dbReference type="EMBL" id="JAUCMV010000001">
    <property type="protein sequence ID" value="KAK0423180.1"/>
    <property type="molecule type" value="Genomic_DNA"/>
</dbReference>
<evidence type="ECO:0000313" key="1">
    <source>
        <dbReference type="EMBL" id="KAK0423180.1"/>
    </source>
</evidence>
<evidence type="ECO:0008006" key="3">
    <source>
        <dbReference type="Google" id="ProtNLM"/>
    </source>
</evidence>
<reference evidence="1" key="1">
    <citation type="submission" date="2023-06" db="EMBL/GenBank/DDBJ databases">
        <title>Genomic analysis of the entomopathogenic nematode Steinernema hermaphroditum.</title>
        <authorList>
            <person name="Schwarz E.M."/>
            <person name="Heppert J.K."/>
            <person name="Baniya A."/>
            <person name="Schwartz H.T."/>
            <person name="Tan C.-H."/>
            <person name="Antoshechkin I."/>
            <person name="Sternberg P.W."/>
            <person name="Goodrich-Blair H."/>
            <person name="Dillman A.R."/>
        </authorList>
    </citation>
    <scope>NUCLEOTIDE SEQUENCE</scope>
    <source>
        <strain evidence="1">PS9179</strain>
        <tissue evidence="1">Whole animal</tissue>
    </source>
</reference>
<dbReference type="SUPFAM" id="SSF56436">
    <property type="entry name" value="C-type lectin-like"/>
    <property type="match status" value="1"/>
</dbReference>
<dbReference type="InterPro" id="IPR016186">
    <property type="entry name" value="C-type_lectin-like/link_sf"/>
</dbReference>